<keyword evidence="6 10" id="KW-0472">Membrane</keyword>
<accession>A0A427YN67</accession>
<evidence type="ECO:0000256" key="2">
    <source>
        <dbReference type="ARBA" id="ARBA00010992"/>
    </source>
</evidence>
<dbReference type="Pfam" id="PF00083">
    <property type="entry name" value="Sugar_tr"/>
    <property type="match status" value="1"/>
</dbReference>
<evidence type="ECO:0000256" key="8">
    <source>
        <dbReference type="RuleBase" id="RU003346"/>
    </source>
</evidence>
<dbReference type="FunFam" id="1.20.1250.20:FF:000078">
    <property type="entry name" value="MFS maltose transporter, putative"/>
    <property type="match status" value="1"/>
</dbReference>
<dbReference type="Proteomes" id="UP000279259">
    <property type="component" value="Unassembled WGS sequence"/>
</dbReference>
<evidence type="ECO:0000256" key="3">
    <source>
        <dbReference type="ARBA" id="ARBA00022448"/>
    </source>
</evidence>
<evidence type="ECO:0000313" key="12">
    <source>
        <dbReference type="EMBL" id="RSH92507.1"/>
    </source>
</evidence>
<dbReference type="InterPro" id="IPR020846">
    <property type="entry name" value="MFS_dom"/>
</dbReference>
<gene>
    <name evidence="12" type="ORF">EHS25_008923</name>
</gene>
<feature type="transmembrane region" description="Helical" evidence="10">
    <location>
        <begin position="354"/>
        <end position="372"/>
    </location>
</feature>
<keyword evidence="5 10" id="KW-1133">Transmembrane helix</keyword>
<dbReference type="InterPro" id="IPR050360">
    <property type="entry name" value="MFS_Sugar_Transporters"/>
</dbReference>
<evidence type="ECO:0000256" key="7">
    <source>
        <dbReference type="ARBA" id="ARBA00049119"/>
    </source>
</evidence>
<feature type="transmembrane region" description="Helical" evidence="10">
    <location>
        <begin position="135"/>
        <end position="153"/>
    </location>
</feature>
<evidence type="ECO:0000256" key="5">
    <source>
        <dbReference type="ARBA" id="ARBA00022989"/>
    </source>
</evidence>
<dbReference type="NCBIfam" id="TIGR00879">
    <property type="entry name" value="SP"/>
    <property type="match status" value="1"/>
</dbReference>
<evidence type="ECO:0000256" key="10">
    <source>
        <dbReference type="SAM" id="Phobius"/>
    </source>
</evidence>
<keyword evidence="3 8" id="KW-0813">Transport</keyword>
<evidence type="ECO:0000313" key="13">
    <source>
        <dbReference type="Proteomes" id="UP000279259"/>
    </source>
</evidence>
<dbReference type="InterPro" id="IPR005828">
    <property type="entry name" value="MFS_sugar_transport-like"/>
</dbReference>
<dbReference type="PANTHER" id="PTHR48022:SF53">
    <property type="entry name" value="ALPHA-GLUCOSIDE TRANSPORTER, PUTATIVE (AFU_ORTHOLOGUE AFUA_3G01700)-RELATED"/>
    <property type="match status" value="1"/>
</dbReference>
<evidence type="ECO:0000256" key="6">
    <source>
        <dbReference type="ARBA" id="ARBA00023136"/>
    </source>
</evidence>
<dbReference type="OrthoDB" id="6612291at2759"/>
<dbReference type="PANTHER" id="PTHR48022">
    <property type="entry name" value="PLASTIDIC GLUCOSE TRANSPORTER 4"/>
    <property type="match status" value="1"/>
</dbReference>
<dbReference type="SUPFAM" id="SSF103473">
    <property type="entry name" value="MFS general substrate transporter"/>
    <property type="match status" value="1"/>
</dbReference>
<keyword evidence="13" id="KW-1185">Reference proteome</keyword>
<protein>
    <recommendedName>
        <fullName evidence="11">Major facilitator superfamily (MFS) profile domain-containing protein</fullName>
    </recommendedName>
</protein>
<feature type="transmembrane region" description="Helical" evidence="10">
    <location>
        <begin position="445"/>
        <end position="463"/>
    </location>
</feature>
<name>A0A427YN67_9TREE</name>
<feature type="region of interest" description="Disordered" evidence="9">
    <location>
        <begin position="533"/>
        <end position="554"/>
    </location>
</feature>
<dbReference type="PROSITE" id="PS50850">
    <property type="entry name" value="MFS"/>
    <property type="match status" value="1"/>
</dbReference>
<dbReference type="Gene3D" id="1.20.1250.20">
    <property type="entry name" value="MFS general substrate transporter like domains"/>
    <property type="match status" value="1"/>
</dbReference>
<feature type="transmembrane region" description="Helical" evidence="10">
    <location>
        <begin position="412"/>
        <end position="433"/>
    </location>
</feature>
<feature type="domain" description="Major facilitator superfamily (MFS) profile" evidence="11">
    <location>
        <begin position="59"/>
        <end position="498"/>
    </location>
</feature>
<sequence length="554" mass="61078">MAYSSFDSKDEHIGLTAGQIAEDADIDVALLKLGQQVVSKQKEETFTQAWRNHWRAAVWSMVLGTALIMEGLDTGMLNSFFGVTVFKERFGVLTKGKWAVPAKDQTGLGDTATCGQLVGLVVTGLCQERFGSKRTFIGGMILMTATIFVAVFANDISMLYAAEFLMGIPWGMFQTLTTAYATELCPLGLRPYLSAYASLSWGVGKFLAVGILRACLSITSDWGWRLPYCLYWIFPVPLLIAAIFAPESPWWLARKGRYDEAKAVLRQISRSDLYEEGEIDGFIEYMRHTDALDRAEHARGSWLDMFRGTNLRRTEIQMGVWMTQNWNGSQIYSLAVTFLENAGMDTTTAFDVNLVLQAFSIIGVAISWVLLAKVGRRPIYILGTLASVVANIPIGALGFAKSSSSVNYGISALMILINFTFHMSIGPVCYTIVGELPASRLRARSIVFGRFVYVINGLIVGSINPYLTTYLNAKAGLFWAGTGLLCVLWGFFRLPETGGFTFAELDILFANKVPSRKFKRVVVRDALADETSGDSADHIKETGPLGPRDQLPTV</sequence>
<keyword evidence="4 10" id="KW-0812">Transmembrane</keyword>
<dbReference type="GO" id="GO:0005351">
    <property type="term" value="F:carbohydrate:proton symporter activity"/>
    <property type="evidence" value="ECO:0007669"/>
    <property type="project" value="TreeGrafter"/>
</dbReference>
<reference evidence="12 13" key="1">
    <citation type="submission" date="2018-11" db="EMBL/GenBank/DDBJ databases">
        <title>Genome sequence of Saitozyma podzolica DSM 27192.</title>
        <authorList>
            <person name="Aliyu H."/>
            <person name="Gorte O."/>
            <person name="Ochsenreither K."/>
        </authorList>
    </citation>
    <scope>NUCLEOTIDE SEQUENCE [LARGE SCALE GENOMIC DNA]</scope>
    <source>
        <strain evidence="12 13">DSM 27192</strain>
    </source>
</reference>
<dbReference type="GO" id="GO:0016020">
    <property type="term" value="C:membrane"/>
    <property type="evidence" value="ECO:0007669"/>
    <property type="project" value="UniProtKB-SubCell"/>
</dbReference>
<evidence type="ECO:0000256" key="1">
    <source>
        <dbReference type="ARBA" id="ARBA00004141"/>
    </source>
</evidence>
<evidence type="ECO:0000256" key="9">
    <source>
        <dbReference type="SAM" id="MobiDB-lite"/>
    </source>
</evidence>
<dbReference type="AlphaFoldDB" id="A0A427YN67"/>
<dbReference type="InterPro" id="IPR005829">
    <property type="entry name" value="Sugar_transporter_CS"/>
</dbReference>
<feature type="transmembrane region" description="Helical" evidence="10">
    <location>
        <begin position="379"/>
        <end position="400"/>
    </location>
</feature>
<comment type="catalytic activity">
    <reaction evidence="7">
        <text>myo-inositol(out) + H(+)(out) = myo-inositol(in) + H(+)(in)</text>
        <dbReference type="Rhea" id="RHEA:60364"/>
        <dbReference type="ChEBI" id="CHEBI:15378"/>
        <dbReference type="ChEBI" id="CHEBI:17268"/>
    </reaction>
</comment>
<feature type="transmembrane region" description="Helical" evidence="10">
    <location>
        <begin position="228"/>
        <end position="245"/>
    </location>
</feature>
<feature type="transmembrane region" description="Helical" evidence="10">
    <location>
        <begin position="193"/>
        <end position="216"/>
    </location>
</feature>
<dbReference type="InterPro" id="IPR036259">
    <property type="entry name" value="MFS_trans_sf"/>
</dbReference>
<comment type="caution">
    <text evidence="12">The sequence shown here is derived from an EMBL/GenBank/DDBJ whole genome shotgun (WGS) entry which is preliminary data.</text>
</comment>
<comment type="subcellular location">
    <subcellularLocation>
        <location evidence="1">Membrane</location>
        <topology evidence="1">Multi-pass membrane protein</topology>
    </subcellularLocation>
</comment>
<proteinExistence type="inferred from homology"/>
<dbReference type="EMBL" id="RSCD01000006">
    <property type="protein sequence ID" value="RSH92507.1"/>
    <property type="molecule type" value="Genomic_DNA"/>
</dbReference>
<feature type="transmembrane region" description="Helical" evidence="10">
    <location>
        <begin position="475"/>
        <end position="492"/>
    </location>
</feature>
<comment type="similarity">
    <text evidence="2 8">Belongs to the major facilitator superfamily. Sugar transporter (TC 2.A.1.1) family.</text>
</comment>
<evidence type="ECO:0000259" key="11">
    <source>
        <dbReference type="PROSITE" id="PS50850"/>
    </source>
</evidence>
<organism evidence="12 13">
    <name type="scientific">Saitozyma podzolica</name>
    <dbReference type="NCBI Taxonomy" id="1890683"/>
    <lineage>
        <taxon>Eukaryota</taxon>
        <taxon>Fungi</taxon>
        <taxon>Dikarya</taxon>
        <taxon>Basidiomycota</taxon>
        <taxon>Agaricomycotina</taxon>
        <taxon>Tremellomycetes</taxon>
        <taxon>Tremellales</taxon>
        <taxon>Trimorphomycetaceae</taxon>
        <taxon>Saitozyma</taxon>
    </lineage>
</organism>
<dbReference type="PROSITE" id="PS00217">
    <property type="entry name" value="SUGAR_TRANSPORT_2"/>
    <property type="match status" value="1"/>
</dbReference>
<evidence type="ECO:0000256" key="4">
    <source>
        <dbReference type="ARBA" id="ARBA00022692"/>
    </source>
</evidence>
<dbReference type="InterPro" id="IPR003663">
    <property type="entry name" value="Sugar/inositol_transpt"/>
</dbReference>